<evidence type="ECO:0000256" key="5">
    <source>
        <dbReference type="SAM" id="SignalP"/>
    </source>
</evidence>
<evidence type="ECO:0000313" key="8">
    <source>
        <dbReference type="EMBL" id="MFL9924219.1"/>
    </source>
</evidence>
<dbReference type="Proteomes" id="UP001629246">
    <property type="component" value="Unassembled WGS sequence"/>
</dbReference>
<dbReference type="PANTHER" id="PTHR35936">
    <property type="entry name" value="MEMBRANE-BOUND LYTIC MUREIN TRANSGLYCOSYLASE F"/>
    <property type="match status" value="1"/>
</dbReference>
<dbReference type="SMART" id="SM00062">
    <property type="entry name" value="PBPb"/>
    <property type="match status" value="1"/>
</dbReference>
<evidence type="ECO:0000259" key="7">
    <source>
        <dbReference type="SMART" id="SM00079"/>
    </source>
</evidence>
<comment type="similarity">
    <text evidence="2 4">Belongs to the bacterial solute-binding protein 3 family.</text>
</comment>
<comment type="caution">
    <text evidence="8">The sequence shown here is derived from an EMBL/GenBank/DDBJ whole genome shotgun (WGS) entry which is preliminary data.</text>
</comment>
<dbReference type="SMART" id="SM00079">
    <property type="entry name" value="PBPe"/>
    <property type="match status" value="1"/>
</dbReference>
<feature type="chain" id="PRO_5045538520" evidence="5">
    <location>
        <begin position="33"/>
        <end position="274"/>
    </location>
</feature>
<sequence>MSTSTFSACHKTPLPVSLRHLLLSLACGLLLAGCGKETAVDGPQAIKTYTVGTDAAYAPMEMQDEKKDIIGFDIELLNAIADKAGFRLRFVHTPFESIFSSLQQGDRDILISSITITDERRQVADFSTPYFEARQLIVAPQADMQIHRFEDLRTRKVAVQTATTGDLLTQKLMGKNNPDIKRFDSMPLAMAELESRGVDAVVADEAMVKYYLRHHDGANFRTLSDPAFSQEHYGIAVRRGNAELLNQINRGLAALKADGTYARISEKYFGTQSP</sequence>
<dbReference type="Gene3D" id="3.40.190.10">
    <property type="entry name" value="Periplasmic binding protein-like II"/>
    <property type="match status" value="2"/>
</dbReference>
<dbReference type="SUPFAM" id="SSF53850">
    <property type="entry name" value="Periplasmic binding protein-like II"/>
    <property type="match status" value="1"/>
</dbReference>
<evidence type="ECO:0000313" key="9">
    <source>
        <dbReference type="Proteomes" id="UP001629246"/>
    </source>
</evidence>
<dbReference type="InterPro" id="IPR018313">
    <property type="entry name" value="SBP_3_CS"/>
</dbReference>
<comment type="subcellular location">
    <subcellularLocation>
        <location evidence="1">Cell envelope</location>
    </subcellularLocation>
</comment>
<evidence type="ECO:0000256" key="4">
    <source>
        <dbReference type="RuleBase" id="RU003744"/>
    </source>
</evidence>
<accession>A0ABW9A714</accession>
<proteinExistence type="inferred from homology"/>
<dbReference type="InterPro" id="IPR001320">
    <property type="entry name" value="Iontro_rcpt_C"/>
</dbReference>
<feature type="domain" description="Ionotropic glutamate receptor C-terminal" evidence="7">
    <location>
        <begin position="48"/>
        <end position="271"/>
    </location>
</feature>
<evidence type="ECO:0000256" key="1">
    <source>
        <dbReference type="ARBA" id="ARBA00004196"/>
    </source>
</evidence>
<gene>
    <name evidence="8" type="ORF">PQR62_08090</name>
</gene>
<dbReference type="CDD" id="cd13624">
    <property type="entry name" value="PBP2_Arg_Lys_His"/>
    <property type="match status" value="1"/>
</dbReference>
<dbReference type="InterPro" id="IPR001638">
    <property type="entry name" value="Solute-binding_3/MltF_N"/>
</dbReference>
<dbReference type="EMBL" id="JAQQFM010000003">
    <property type="protein sequence ID" value="MFL9924219.1"/>
    <property type="molecule type" value="Genomic_DNA"/>
</dbReference>
<evidence type="ECO:0000256" key="2">
    <source>
        <dbReference type="ARBA" id="ARBA00010333"/>
    </source>
</evidence>
<evidence type="ECO:0000259" key="6">
    <source>
        <dbReference type="SMART" id="SM00062"/>
    </source>
</evidence>
<name>A0ABW9A714_9BURK</name>
<protein>
    <submittedName>
        <fullName evidence="8">Basic amino acid ABC transporter substrate-binding protein</fullName>
    </submittedName>
</protein>
<dbReference type="RefSeq" id="WP_408156618.1">
    <property type="nucleotide sequence ID" value="NZ_JAQQFM010000003.1"/>
</dbReference>
<evidence type="ECO:0000256" key="3">
    <source>
        <dbReference type="ARBA" id="ARBA00022729"/>
    </source>
</evidence>
<dbReference type="Pfam" id="PF00497">
    <property type="entry name" value="SBP_bac_3"/>
    <property type="match status" value="1"/>
</dbReference>
<feature type="signal peptide" evidence="5">
    <location>
        <begin position="1"/>
        <end position="32"/>
    </location>
</feature>
<organism evidence="8 9">
    <name type="scientific">Herbaspirillum lusitanum</name>
    <dbReference type="NCBI Taxonomy" id="213312"/>
    <lineage>
        <taxon>Bacteria</taxon>
        <taxon>Pseudomonadati</taxon>
        <taxon>Pseudomonadota</taxon>
        <taxon>Betaproteobacteria</taxon>
        <taxon>Burkholderiales</taxon>
        <taxon>Oxalobacteraceae</taxon>
        <taxon>Herbaspirillum</taxon>
    </lineage>
</organism>
<dbReference type="PANTHER" id="PTHR35936:SF17">
    <property type="entry name" value="ARGININE-BINDING EXTRACELLULAR PROTEIN ARTP"/>
    <property type="match status" value="1"/>
</dbReference>
<feature type="domain" description="Solute-binding protein family 3/N-terminal" evidence="6">
    <location>
        <begin position="48"/>
        <end position="272"/>
    </location>
</feature>
<keyword evidence="3 5" id="KW-0732">Signal</keyword>
<keyword evidence="9" id="KW-1185">Reference proteome</keyword>
<dbReference type="PROSITE" id="PS01039">
    <property type="entry name" value="SBP_BACTERIAL_3"/>
    <property type="match status" value="1"/>
</dbReference>
<reference evidence="8 9" key="1">
    <citation type="journal article" date="2024" name="Chem. Sci.">
        <title>Discovery of megapolipeptins by genome mining of a Burkholderiales bacteria collection.</title>
        <authorList>
            <person name="Paulo B.S."/>
            <person name="Recchia M.J.J."/>
            <person name="Lee S."/>
            <person name="Fergusson C.H."/>
            <person name="Romanowski S.B."/>
            <person name="Hernandez A."/>
            <person name="Krull N."/>
            <person name="Liu D.Y."/>
            <person name="Cavanagh H."/>
            <person name="Bos A."/>
            <person name="Gray C.A."/>
            <person name="Murphy B.T."/>
            <person name="Linington R.G."/>
            <person name="Eustaquio A.S."/>
        </authorList>
    </citation>
    <scope>NUCLEOTIDE SEQUENCE [LARGE SCALE GENOMIC DNA]</scope>
    <source>
        <strain evidence="8 9">RL21-008-BIB-A</strain>
    </source>
</reference>